<accession>A0A915DM27</accession>
<organism evidence="2 3">
    <name type="scientific">Ditylenchus dipsaci</name>
    <dbReference type="NCBI Taxonomy" id="166011"/>
    <lineage>
        <taxon>Eukaryota</taxon>
        <taxon>Metazoa</taxon>
        <taxon>Ecdysozoa</taxon>
        <taxon>Nematoda</taxon>
        <taxon>Chromadorea</taxon>
        <taxon>Rhabditida</taxon>
        <taxon>Tylenchina</taxon>
        <taxon>Tylenchomorpha</taxon>
        <taxon>Sphaerularioidea</taxon>
        <taxon>Anguinidae</taxon>
        <taxon>Anguininae</taxon>
        <taxon>Ditylenchus</taxon>
    </lineage>
</organism>
<reference evidence="3" key="1">
    <citation type="submission" date="2022-11" db="UniProtKB">
        <authorList>
            <consortium name="WormBaseParasite"/>
        </authorList>
    </citation>
    <scope>IDENTIFICATION</scope>
</reference>
<evidence type="ECO:0000256" key="1">
    <source>
        <dbReference type="SAM" id="MobiDB-lite"/>
    </source>
</evidence>
<name>A0A915DM27_9BILA</name>
<dbReference type="Proteomes" id="UP000887574">
    <property type="component" value="Unplaced"/>
</dbReference>
<evidence type="ECO:0000313" key="3">
    <source>
        <dbReference type="WBParaSite" id="jg21012"/>
    </source>
</evidence>
<dbReference type="AlphaFoldDB" id="A0A915DM27"/>
<dbReference type="WBParaSite" id="jg21012">
    <property type="protein sequence ID" value="jg21012"/>
    <property type="gene ID" value="jg21012"/>
</dbReference>
<feature type="compositionally biased region" description="Basic and acidic residues" evidence="1">
    <location>
        <begin position="164"/>
        <end position="183"/>
    </location>
</feature>
<evidence type="ECO:0000313" key="2">
    <source>
        <dbReference type="Proteomes" id="UP000887574"/>
    </source>
</evidence>
<sequence length="210" mass="23259">MDAMLVNLPFAIAYMDDIIFAASAEDEVIIGALQHFEEDAEAQLQETIRHLPLQFKDLVNATNSDAALVQVKKWVLLVVQGKGTEDAIEEFLISYRTTPSAAAPDGKSPAEVFWAETMTKLERKTRRFKNLFSPQTSLRSLQSVLSSGSRKSRPCSPSKPKNNSSKDKVVEEQDGEWGRTKSSDLPKLFTSISLQGGGHTTRLLCTIDNE</sequence>
<feature type="compositionally biased region" description="Low complexity" evidence="1">
    <location>
        <begin position="146"/>
        <end position="163"/>
    </location>
</feature>
<feature type="region of interest" description="Disordered" evidence="1">
    <location>
        <begin position="142"/>
        <end position="183"/>
    </location>
</feature>
<protein>
    <submittedName>
        <fullName evidence="3">Reverse transcriptase domain-containing protein</fullName>
    </submittedName>
</protein>
<proteinExistence type="predicted"/>
<keyword evidence="2" id="KW-1185">Reference proteome</keyword>